<accession>A0A7J5AMQ3</accession>
<gene>
    <name evidence="1" type="ORF">F7018_07040</name>
</gene>
<dbReference type="Proteomes" id="UP000467305">
    <property type="component" value="Unassembled WGS sequence"/>
</dbReference>
<dbReference type="OrthoDB" id="1191365at2"/>
<sequence length="98" mass="11220">MTKNFFVYLLTIILLASVAIPSYYSITEELCESSLAIDIEEDAENNENSEKNEIKIIEFSNEFSSSYTLPCRDEKNTYISNKYNSISRSLESPPPEFS</sequence>
<dbReference type="AlphaFoldDB" id="A0A7J5AMQ3"/>
<dbReference type="RefSeq" id="WP_150899336.1">
    <property type="nucleotide sequence ID" value="NZ_WAAU01000011.1"/>
</dbReference>
<name>A0A7J5AMQ3_9FLAO</name>
<keyword evidence="2" id="KW-1185">Reference proteome</keyword>
<reference evidence="1 2" key="1">
    <citation type="submission" date="2019-09" db="EMBL/GenBank/DDBJ databases">
        <authorList>
            <person name="Cao W.R."/>
        </authorList>
    </citation>
    <scope>NUCLEOTIDE SEQUENCE [LARGE SCALE GENOMIC DNA]</scope>
    <source>
        <strain evidence="2">a4</strain>
    </source>
</reference>
<evidence type="ECO:0000313" key="1">
    <source>
        <dbReference type="EMBL" id="KAB1158853.1"/>
    </source>
</evidence>
<evidence type="ECO:0000313" key="2">
    <source>
        <dbReference type="Proteomes" id="UP000467305"/>
    </source>
</evidence>
<comment type="caution">
    <text evidence="1">The sequence shown here is derived from an EMBL/GenBank/DDBJ whole genome shotgun (WGS) entry which is preliminary data.</text>
</comment>
<protein>
    <submittedName>
        <fullName evidence="1">Uncharacterized protein</fullName>
    </submittedName>
</protein>
<dbReference type="EMBL" id="WAAU01000011">
    <property type="protein sequence ID" value="KAB1158853.1"/>
    <property type="molecule type" value="Genomic_DNA"/>
</dbReference>
<proteinExistence type="predicted"/>
<organism evidence="1 2">
    <name type="scientific">Tenacibaculum aiptasiae</name>
    <dbReference type="NCBI Taxonomy" id="426481"/>
    <lineage>
        <taxon>Bacteria</taxon>
        <taxon>Pseudomonadati</taxon>
        <taxon>Bacteroidota</taxon>
        <taxon>Flavobacteriia</taxon>
        <taxon>Flavobacteriales</taxon>
        <taxon>Flavobacteriaceae</taxon>
        <taxon>Tenacibaculum</taxon>
    </lineage>
</organism>